<dbReference type="EMBL" id="JAWIZZ010000031">
    <property type="protein sequence ID" value="KAK5781606.1"/>
    <property type="molecule type" value="Genomic_DNA"/>
</dbReference>
<reference evidence="10" key="1">
    <citation type="submission" date="2023-07" db="EMBL/GenBank/DDBJ databases">
        <title>A draft genome of Kazachstania heterogenica Y-27499.</title>
        <authorList>
            <person name="Donic C."/>
            <person name="Kralova J.S."/>
            <person name="Fidel L."/>
            <person name="Ben-Dor S."/>
            <person name="Jung S."/>
        </authorList>
    </citation>
    <scope>NUCLEOTIDE SEQUENCE [LARGE SCALE GENOMIC DNA]</scope>
    <source>
        <strain evidence="10">Y27499</strain>
    </source>
</reference>
<keyword evidence="6 8" id="KW-0539">Nucleus</keyword>
<sequence length="744" mass="85095">MDANNKGLDTDKGINLALDPNLITLPINGSINPQNYSSNAKEKANQDISASENSIVKPSRSLINNPYEIYGQMPLTHLLPLILQQRNIPFSQLSEEDIINSLNSGVRNQFTAGKEEDAKENQEHDAGVITSNQINLSDLQNENIEMEDINAVVPNTINNDNINNSSHDVTIGQQAVLDELPSNMMTITDFNKIRSEMLEQTTIALNESSLALETVSLLLSATRENNAKSTISPFLKSTVPLGSLNGDIVPQDPQNINDDLLFNVGWKLKCLNDSKQILRDSVDKLKIDLMKEHTYWRKIGKYISNNDILFKMRDKTTGLRTLAVKYGFEDSGSDYDRDRGIAILRNNMTNNRLELIPLNYNDKYSRIVNGSHNWSGNGSNTKMSSVDNTTMETLLKVRIFTKIESEDDYILSGESSSISLNEIKEIKYEFDEMDDSIITKQENIRGQIQNLKDMVFEKELIYQLKKECSLLISYGVTIENENKILIELPNEKFEIELIHRDDITISNHEQDAPKINDKRANLMLVLLRMLLTVHFKKNLRNKYRIIESGKRSRVNDILLIRPILSKLRHQNYKKLLKKIIKDNVLDFLPEATIEEIDTTKTNKNVPAETHEDNQYRNTLADRHIERLNKEITVFDGLLNPPSFEYIIKNPRNDILKITLSLPNYCTANIIIQYENSAQNATNTVKLNERDALLPMINNIKNNSGSSLNQQVLFHSEFSEFKEVEEFLHFIVTEYMIERKESIKV</sequence>
<keyword evidence="4 8" id="KW-0805">Transcription regulation</keyword>
<dbReference type="PANTHER" id="PTHR13114:SF7">
    <property type="entry name" value="MEDIATOR OF RNA POLYMERASE II TRANSCRIPTION SUBUNIT 17"/>
    <property type="match status" value="1"/>
</dbReference>
<dbReference type="GO" id="GO:0006357">
    <property type="term" value="P:regulation of transcription by RNA polymerase II"/>
    <property type="evidence" value="ECO:0007669"/>
    <property type="project" value="InterPro"/>
</dbReference>
<evidence type="ECO:0000256" key="3">
    <source>
        <dbReference type="ARBA" id="ARBA00019610"/>
    </source>
</evidence>
<dbReference type="Pfam" id="PF10156">
    <property type="entry name" value="Med17"/>
    <property type="match status" value="1"/>
</dbReference>
<evidence type="ECO:0000256" key="1">
    <source>
        <dbReference type="ARBA" id="ARBA00004123"/>
    </source>
</evidence>
<evidence type="ECO:0000256" key="8">
    <source>
        <dbReference type="RuleBase" id="RU364140"/>
    </source>
</evidence>
<comment type="subcellular location">
    <subcellularLocation>
        <location evidence="1 8">Nucleus</location>
    </subcellularLocation>
</comment>
<evidence type="ECO:0000256" key="4">
    <source>
        <dbReference type="ARBA" id="ARBA00023015"/>
    </source>
</evidence>
<evidence type="ECO:0000256" key="2">
    <source>
        <dbReference type="ARBA" id="ARBA00005635"/>
    </source>
</evidence>
<dbReference type="GO" id="GO:0016592">
    <property type="term" value="C:mediator complex"/>
    <property type="evidence" value="ECO:0007669"/>
    <property type="project" value="InterPro"/>
</dbReference>
<evidence type="ECO:0000256" key="5">
    <source>
        <dbReference type="ARBA" id="ARBA00023163"/>
    </source>
</evidence>
<dbReference type="GO" id="GO:0003712">
    <property type="term" value="F:transcription coregulator activity"/>
    <property type="evidence" value="ECO:0007669"/>
    <property type="project" value="InterPro"/>
</dbReference>
<comment type="subunit">
    <text evidence="8">Component of the Mediator complex.</text>
</comment>
<evidence type="ECO:0000313" key="10">
    <source>
        <dbReference type="Proteomes" id="UP001306508"/>
    </source>
</evidence>
<keyword evidence="5 8" id="KW-0804">Transcription</keyword>
<comment type="function">
    <text evidence="8">Component of the Mediator complex, a coactivator involved in the regulated transcription of nearly all RNA polymerase II-dependent genes. Mediator functions as a bridge to convey information from gene-specific regulatory proteins to the basal RNA polymerase II transcription machinery. Mediator is recruited to promoters by direct interactions with regulatory proteins and serves as a scaffold for the assembly of a functional preinitiation complex with RNA polymerase II and the general transcription factors.</text>
</comment>
<dbReference type="Gene3D" id="6.10.250.2620">
    <property type="match status" value="1"/>
</dbReference>
<evidence type="ECO:0000256" key="7">
    <source>
        <dbReference type="ARBA" id="ARBA00032014"/>
    </source>
</evidence>
<dbReference type="Proteomes" id="UP001306508">
    <property type="component" value="Unassembled WGS sequence"/>
</dbReference>
<comment type="similarity">
    <text evidence="2 8">Belongs to the Mediator complex subunit 17 family.</text>
</comment>
<dbReference type="GO" id="GO:0070847">
    <property type="term" value="C:core mediator complex"/>
    <property type="evidence" value="ECO:0007669"/>
    <property type="project" value="TreeGrafter"/>
</dbReference>
<comment type="caution">
    <text evidence="9">The sequence shown here is derived from an EMBL/GenBank/DDBJ whole genome shotgun (WGS) entry which is preliminary data.</text>
</comment>
<keyword evidence="8" id="KW-0010">Activator</keyword>
<accession>A0AAN7ZYR4</accession>
<organism evidence="9 10">
    <name type="scientific">Arxiozyma heterogenica</name>
    <dbReference type="NCBI Taxonomy" id="278026"/>
    <lineage>
        <taxon>Eukaryota</taxon>
        <taxon>Fungi</taxon>
        <taxon>Dikarya</taxon>
        <taxon>Ascomycota</taxon>
        <taxon>Saccharomycotina</taxon>
        <taxon>Saccharomycetes</taxon>
        <taxon>Saccharomycetales</taxon>
        <taxon>Saccharomycetaceae</taxon>
        <taxon>Arxiozyma</taxon>
    </lineage>
</organism>
<evidence type="ECO:0000313" key="9">
    <source>
        <dbReference type="EMBL" id="KAK5781606.1"/>
    </source>
</evidence>
<proteinExistence type="inferred from homology"/>
<keyword evidence="10" id="KW-1185">Reference proteome</keyword>
<protein>
    <recommendedName>
        <fullName evidence="3 8">Mediator of RNA polymerase II transcription subunit 17</fullName>
    </recommendedName>
    <alternativeName>
        <fullName evidence="7 8">Mediator complex subunit 17</fullName>
    </alternativeName>
</protein>
<dbReference type="PANTHER" id="PTHR13114">
    <property type="entry name" value="MEDIATOR OF RNA POLYMERASE II TRANSCRIPTION SUBUNIT 17"/>
    <property type="match status" value="1"/>
</dbReference>
<evidence type="ECO:0000256" key="6">
    <source>
        <dbReference type="ARBA" id="ARBA00023242"/>
    </source>
</evidence>
<gene>
    <name evidence="8" type="primary">MED17</name>
    <name evidence="9" type="ORF">RI543_000788</name>
</gene>
<name>A0AAN7ZYR4_9SACH</name>
<dbReference type="InterPro" id="IPR019313">
    <property type="entry name" value="Mediator_Med17"/>
</dbReference>
<dbReference type="AlphaFoldDB" id="A0AAN7ZYR4"/>